<dbReference type="Proteomes" id="UP000515125">
    <property type="component" value="Unplaced"/>
</dbReference>
<name>A0A6P6RW15_9EIME</name>
<feature type="domain" description="CPW-WPC" evidence="2">
    <location>
        <begin position="149"/>
        <end position="210"/>
    </location>
</feature>
<dbReference type="NCBIfam" id="TIGR01492">
    <property type="entry name" value="CPW_WPC"/>
    <property type="match status" value="2"/>
</dbReference>
<dbReference type="Pfam" id="PF09717">
    <property type="entry name" value="CPW_WPC"/>
    <property type="match status" value="3"/>
</dbReference>
<evidence type="ECO:0000313" key="3">
    <source>
        <dbReference type="Proteomes" id="UP000515125"/>
    </source>
</evidence>
<accession>A0A6P6RW15</accession>
<evidence type="ECO:0000256" key="1">
    <source>
        <dbReference type="SAM" id="MobiDB-lite"/>
    </source>
</evidence>
<feature type="domain" description="CPW-WPC" evidence="2">
    <location>
        <begin position="60"/>
        <end position="144"/>
    </location>
</feature>
<feature type="region of interest" description="Disordered" evidence="1">
    <location>
        <begin position="317"/>
        <end position="337"/>
    </location>
</feature>
<dbReference type="OrthoDB" id="330175at2759"/>
<dbReference type="SMART" id="SM01099">
    <property type="entry name" value="CPW_WPC"/>
    <property type="match status" value="3"/>
</dbReference>
<organism evidence="3 4">
    <name type="scientific">Cyclospora cayetanensis</name>
    <dbReference type="NCBI Taxonomy" id="88456"/>
    <lineage>
        <taxon>Eukaryota</taxon>
        <taxon>Sar</taxon>
        <taxon>Alveolata</taxon>
        <taxon>Apicomplexa</taxon>
        <taxon>Conoidasida</taxon>
        <taxon>Coccidia</taxon>
        <taxon>Eucoccidiorida</taxon>
        <taxon>Eimeriorina</taxon>
        <taxon>Eimeriidae</taxon>
        <taxon>Cyclospora</taxon>
    </lineage>
</organism>
<sequence length="442" mass="48481">MIPDATPLSKESFARRCDVSCEFRARACMPTYVEMVLIGCNRAMPHFVRRGLQCNVRWPCKGYDADFLTSACPLMWTLSGNELKLSCSSVHEKLTCTGIAVDGKACEAPPTYSGPCDAILRIGEASNAEKARLAAACELEWPVNFVSHYAFNEPCPLGWTLVTSPNQNVECHAPDEYFGHCSKVHNFSMFTNEEKYEFMMKCSATWPMKDITERNYEAACPSLWHLESQETGICTAPSTYTGPCQTRVDFRSFDADIKRAFEGRCRAFFPISAFATLPKLQPVLKALNPDAQGPIGPAETKYHGQVVDANGTVYLQSKGSTTSNAGAPQAPPKTPDLTASRAAATASHINKLRALKEAATDQHLQSIIMVRLFSEINRTAPINLGVGHYSRSVSPWRLDRTLAPVEKAGRLQDEASVHGVAKRRKTSKTQTSKTAAADTGVL</sequence>
<evidence type="ECO:0000259" key="2">
    <source>
        <dbReference type="SMART" id="SM01099"/>
    </source>
</evidence>
<feature type="region of interest" description="Disordered" evidence="1">
    <location>
        <begin position="409"/>
        <end position="442"/>
    </location>
</feature>
<feature type="domain" description="CPW-WPC" evidence="2">
    <location>
        <begin position="213"/>
        <end position="272"/>
    </location>
</feature>
<dbReference type="GeneID" id="113147068"/>
<protein>
    <submittedName>
        <fullName evidence="4">Uncharacterized protein LOC113147068</fullName>
    </submittedName>
</protein>
<feature type="compositionally biased region" description="Low complexity" evidence="1">
    <location>
        <begin position="428"/>
        <end position="442"/>
    </location>
</feature>
<keyword evidence="3" id="KW-1185">Reference proteome</keyword>
<proteinExistence type="predicted"/>
<dbReference type="RefSeq" id="XP_026192071.1">
    <property type="nucleotide sequence ID" value="XM_026336286.1"/>
</dbReference>
<feature type="compositionally biased region" description="Polar residues" evidence="1">
    <location>
        <begin position="317"/>
        <end position="326"/>
    </location>
</feature>
<gene>
    <name evidence="4" type="primary">LOC113147068</name>
</gene>
<reference evidence="4" key="1">
    <citation type="submission" date="2025-08" db="UniProtKB">
        <authorList>
            <consortium name="RefSeq"/>
        </authorList>
    </citation>
    <scope>IDENTIFICATION</scope>
</reference>
<dbReference type="AlphaFoldDB" id="A0A6P6RW15"/>
<dbReference type="InterPro" id="IPR006387">
    <property type="entry name" value="CPW_WPC_dom"/>
</dbReference>
<evidence type="ECO:0000313" key="4">
    <source>
        <dbReference type="RefSeq" id="XP_026192071.1"/>
    </source>
</evidence>